<reference evidence="2 3" key="1">
    <citation type="submission" date="2023-01" db="EMBL/GenBank/DDBJ databases">
        <title>Analysis of 21 Apiospora genomes using comparative genomics revels a genus with tremendous synthesis potential of carbohydrate active enzymes and secondary metabolites.</title>
        <authorList>
            <person name="Sorensen T."/>
        </authorList>
    </citation>
    <scope>NUCLEOTIDE SEQUENCE [LARGE SCALE GENOMIC DNA]</scope>
    <source>
        <strain evidence="2 3">CBS 135458</strain>
    </source>
</reference>
<protein>
    <submittedName>
        <fullName evidence="2">Uncharacterized protein</fullName>
    </submittedName>
</protein>
<dbReference type="GeneID" id="92093774"/>
<name>A0ABR1UIY0_9PEZI</name>
<evidence type="ECO:0000256" key="1">
    <source>
        <dbReference type="SAM" id="MobiDB-lite"/>
    </source>
</evidence>
<proteinExistence type="predicted"/>
<feature type="compositionally biased region" description="Acidic residues" evidence="1">
    <location>
        <begin position="221"/>
        <end position="234"/>
    </location>
</feature>
<evidence type="ECO:0000313" key="2">
    <source>
        <dbReference type="EMBL" id="KAK8058854.1"/>
    </source>
</evidence>
<comment type="caution">
    <text evidence="2">The sequence shown here is derived from an EMBL/GenBank/DDBJ whole genome shotgun (WGS) entry which is preliminary data.</text>
</comment>
<dbReference type="EMBL" id="JAQQWL010000009">
    <property type="protein sequence ID" value="KAK8058854.1"/>
    <property type="molecule type" value="Genomic_DNA"/>
</dbReference>
<feature type="region of interest" description="Disordered" evidence="1">
    <location>
        <begin position="215"/>
        <end position="250"/>
    </location>
</feature>
<accession>A0ABR1UIY0</accession>
<gene>
    <name evidence="2" type="ORF">PG994_009302</name>
</gene>
<sequence length="264" mass="29304">MYSLWKAAARALAANARSPSPSAGPEWRVRQASSRERAATILYLRHRGRALLEACHGRVEDLTAATIEERLERLLAVEDEVEFARRADRLAGMFAFRFEPMRLATEVVRDDMHDYKIGLPSGSPCIGWDEAAWQRAMVESQGSETYAQRVVLVEGLMEDAHLTEMGPPFRPGLGQGWSFARPVRYLAAALVGSEIPTEELRATVRNLAKACRARAMGGSIAEEDDDDDEEDDDTEKSKYDEGNTGSEGVSTIWNKAVGLFKKVQ</sequence>
<organism evidence="2 3">
    <name type="scientific">Apiospora phragmitis</name>
    <dbReference type="NCBI Taxonomy" id="2905665"/>
    <lineage>
        <taxon>Eukaryota</taxon>
        <taxon>Fungi</taxon>
        <taxon>Dikarya</taxon>
        <taxon>Ascomycota</taxon>
        <taxon>Pezizomycotina</taxon>
        <taxon>Sordariomycetes</taxon>
        <taxon>Xylariomycetidae</taxon>
        <taxon>Amphisphaeriales</taxon>
        <taxon>Apiosporaceae</taxon>
        <taxon>Apiospora</taxon>
    </lineage>
</organism>
<evidence type="ECO:0000313" key="3">
    <source>
        <dbReference type="Proteomes" id="UP001480595"/>
    </source>
</evidence>
<dbReference type="Proteomes" id="UP001480595">
    <property type="component" value="Unassembled WGS sequence"/>
</dbReference>
<keyword evidence="3" id="KW-1185">Reference proteome</keyword>
<dbReference type="RefSeq" id="XP_066714300.1">
    <property type="nucleotide sequence ID" value="XM_066860711.1"/>
</dbReference>